<name>A0A1W6LMQ3_9BACT</name>
<dbReference type="EMBL" id="CP021023">
    <property type="protein sequence ID" value="ARN57068.1"/>
    <property type="molecule type" value="Genomic_DNA"/>
</dbReference>
<dbReference type="AlphaFoldDB" id="A0A1W6LMQ3"/>
<feature type="domain" description="Calcineurin-like phosphoesterase" evidence="1">
    <location>
        <begin position="78"/>
        <end position="254"/>
    </location>
</feature>
<evidence type="ECO:0000259" key="1">
    <source>
        <dbReference type="Pfam" id="PF00149"/>
    </source>
</evidence>
<dbReference type="InterPro" id="IPR051918">
    <property type="entry name" value="STPP_CPPED1"/>
</dbReference>
<reference evidence="3" key="1">
    <citation type="submission" date="2017-04" db="EMBL/GenBank/DDBJ databases">
        <title>Comparative genomics and description of representatives of a novel lineage of planctomycetes thriving in anoxic sediments.</title>
        <authorList>
            <person name="Spring S."/>
            <person name="Bunk B."/>
            <person name="Sproer C."/>
        </authorList>
    </citation>
    <scope>NUCLEOTIDE SEQUENCE [LARGE SCALE GENOMIC DNA]</scope>
    <source>
        <strain evidence="3">ST-PulAB-D4</strain>
    </source>
</reference>
<dbReference type="PANTHER" id="PTHR43143:SF1">
    <property type="entry name" value="SERINE_THREONINE-PROTEIN PHOSPHATASE CPPED1"/>
    <property type="match status" value="1"/>
</dbReference>
<sequence length="612" mass="70139">MSLLMDRRDFMKTVGIGTAASMMPKFAIARPLGIDKKWDGISNPHPELKKIGNKFSFAINADPQVGYYEHDTGVYLHCNNNISNTVKQLNARKPNIDFLVYLGDVVNVPDERSFDNFYKRNSDFNGLTVVNHGNHDTSPPYTRFRDYEEKINGIRSVYYSFDVGKWHFITIPANIEFGNYDNLEVKEPMLKWFKEDLKKNKDRPTIVFVHIHIMPQGLTQLEWYTHTPGLKKELINAMAEHGNVKYCLNGHVHNGIKVALKTAWTYKGINFITMPSGTPPRPFGEEFPKFAEGLEKGGYYTIVDIDNEEIKFTSRNVYSEGEFVYPEKFKEFSKDIEPRMMSKLIDLPAKPKLENGSFANGLAGWSIPYRYNCDGPETGFQNEWRMKHKKDGRYSGYVYTKPLGKHWLQDEYNEFYQIVEAPGDAPLFKGSYFLEEAFEKGGGYYRIIAVSGNEGKDNGNYEFIMEFDFVKSEHEYEYDYYPRAMGYTISGEVSSWLYFQRSAKRKKGFFIDVPLESGKWHNIQANIAQIYDKATGKPGAYKKLNISRFIIAAGTVCIKDVEKGAGAFFDKIELKTAEAEEKSAIDGSKLIIDDSIFETVAGQKLQDSIDNR</sequence>
<evidence type="ECO:0000313" key="3">
    <source>
        <dbReference type="Proteomes" id="UP000193334"/>
    </source>
</evidence>
<proteinExistence type="predicted"/>
<dbReference type="STRING" id="1941349.STSP1_01463"/>
<dbReference type="InterPro" id="IPR006311">
    <property type="entry name" value="TAT_signal"/>
</dbReference>
<dbReference type="InterPro" id="IPR004843">
    <property type="entry name" value="Calcineurin-like_PHP"/>
</dbReference>
<dbReference type="PANTHER" id="PTHR43143">
    <property type="entry name" value="METALLOPHOSPHOESTERASE, CALCINEURIN SUPERFAMILY"/>
    <property type="match status" value="1"/>
</dbReference>
<dbReference type="KEGG" id="pbp:STSP1_01463"/>
<evidence type="ECO:0000313" key="2">
    <source>
        <dbReference type="EMBL" id="ARN57068.1"/>
    </source>
</evidence>
<dbReference type="Proteomes" id="UP000193334">
    <property type="component" value="Chromosome"/>
</dbReference>
<dbReference type="Pfam" id="PF00149">
    <property type="entry name" value="Metallophos"/>
    <property type="match status" value="1"/>
</dbReference>
<dbReference type="SUPFAM" id="SSF56300">
    <property type="entry name" value="Metallo-dependent phosphatases"/>
    <property type="match status" value="1"/>
</dbReference>
<dbReference type="Gene3D" id="3.60.21.10">
    <property type="match status" value="1"/>
</dbReference>
<gene>
    <name evidence="2" type="ORF">STSP1_01463</name>
</gene>
<protein>
    <submittedName>
        <fullName evidence="2">Cyclic 3',5'-adenosine monophosphate phosphodiesterase</fullName>
    </submittedName>
</protein>
<accession>A0A1W6LMQ3</accession>
<organism evidence="2 3">
    <name type="scientific">Sedimentisphaera salicampi</name>
    <dbReference type="NCBI Taxonomy" id="1941349"/>
    <lineage>
        <taxon>Bacteria</taxon>
        <taxon>Pseudomonadati</taxon>
        <taxon>Planctomycetota</taxon>
        <taxon>Phycisphaerae</taxon>
        <taxon>Sedimentisphaerales</taxon>
        <taxon>Sedimentisphaeraceae</taxon>
        <taxon>Sedimentisphaera</taxon>
    </lineage>
</organism>
<dbReference type="GO" id="GO:0016787">
    <property type="term" value="F:hydrolase activity"/>
    <property type="evidence" value="ECO:0007669"/>
    <property type="project" value="InterPro"/>
</dbReference>
<dbReference type="InterPro" id="IPR029052">
    <property type="entry name" value="Metallo-depent_PP-like"/>
</dbReference>
<dbReference type="PROSITE" id="PS51318">
    <property type="entry name" value="TAT"/>
    <property type="match status" value="1"/>
</dbReference>
<keyword evidence="3" id="KW-1185">Reference proteome</keyword>